<dbReference type="GO" id="GO:0006438">
    <property type="term" value="P:valyl-tRNA aminoacylation"/>
    <property type="evidence" value="ECO:0007669"/>
    <property type="project" value="InterPro"/>
</dbReference>
<dbReference type="AlphaFoldDB" id="A0A9X7YNS4"/>
<evidence type="ECO:0000256" key="1">
    <source>
        <dbReference type="ARBA" id="ARBA00022741"/>
    </source>
</evidence>
<evidence type="ECO:0000313" key="5">
    <source>
        <dbReference type="Proteomes" id="UP000596074"/>
    </source>
</evidence>
<organism evidence="4 5">
    <name type="scientific">Venatoribacter cucullus</name>
    <dbReference type="NCBI Taxonomy" id="2661630"/>
    <lineage>
        <taxon>Bacteria</taxon>
        <taxon>Pseudomonadati</taxon>
        <taxon>Pseudomonadota</taxon>
        <taxon>Gammaproteobacteria</taxon>
        <taxon>Oceanospirillales</taxon>
        <taxon>Oceanospirillaceae</taxon>
        <taxon>Venatoribacter</taxon>
    </lineage>
</organism>
<dbReference type="RefSeq" id="WP_228344479.1">
    <property type="nucleotide sequence ID" value="NZ_CP046056.1"/>
</dbReference>
<dbReference type="GO" id="GO:0005737">
    <property type="term" value="C:cytoplasm"/>
    <property type="evidence" value="ECO:0007669"/>
    <property type="project" value="InterPro"/>
</dbReference>
<dbReference type="SUPFAM" id="SSF46589">
    <property type="entry name" value="tRNA-binding arm"/>
    <property type="match status" value="1"/>
</dbReference>
<proteinExistence type="predicted"/>
<dbReference type="EMBL" id="CP046056">
    <property type="protein sequence ID" value="QQD24433.1"/>
    <property type="molecule type" value="Genomic_DNA"/>
</dbReference>
<dbReference type="InterPro" id="IPR010978">
    <property type="entry name" value="tRNA-bd_arm"/>
</dbReference>
<keyword evidence="5" id="KW-1185">Reference proteome</keyword>
<gene>
    <name evidence="4" type="ORF">GJQ55_08060</name>
</gene>
<dbReference type="Proteomes" id="UP000596074">
    <property type="component" value="Chromosome"/>
</dbReference>
<dbReference type="InterPro" id="IPR019499">
    <property type="entry name" value="Val-tRNA_synth_tRNA-bd"/>
</dbReference>
<dbReference type="GO" id="GO:0004832">
    <property type="term" value="F:valine-tRNA ligase activity"/>
    <property type="evidence" value="ECO:0007669"/>
    <property type="project" value="InterPro"/>
</dbReference>
<evidence type="ECO:0000259" key="3">
    <source>
        <dbReference type="Pfam" id="PF10458"/>
    </source>
</evidence>
<evidence type="ECO:0000313" key="4">
    <source>
        <dbReference type="EMBL" id="QQD24433.1"/>
    </source>
</evidence>
<dbReference type="Gene3D" id="1.10.287.380">
    <property type="entry name" value="Valyl-tRNA synthetase, C-terminal domain"/>
    <property type="match status" value="1"/>
</dbReference>
<accession>A0A9X7YNS4</accession>
<name>A0A9X7YNS4_9GAMM</name>
<evidence type="ECO:0000256" key="2">
    <source>
        <dbReference type="ARBA" id="ARBA00022840"/>
    </source>
</evidence>
<feature type="domain" description="Valyl-tRNA synthetase tRNA-binding arm" evidence="3">
    <location>
        <begin position="7"/>
        <end position="68"/>
    </location>
</feature>
<dbReference type="KEGG" id="vcw:GJQ55_08060"/>
<keyword evidence="2" id="KW-0067">ATP-binding</keyword>
<sequence length="72" mass="8093">MSVTDHAQHITHLQAELARLDDEINRIANKLNNAGFINRVPAALIEKEQKKMAGFQKLQAQIQQKISQANSD</sequence>
<reference evidence="4 5" key="1">
    <citation type="submission" date="2019-11" db="EMBL/GenBank/DDBJ databases">
        <title>Venatorbacter sp. nov. a predator of Campylobacter and other Gram-negative bacteria.</title>
        <authorList>
            <person name="Saeedi A."/>
            <person name="Cummings N.J."/>
            <person name="Connerton I.F."/>
            <person name="Connerton P.L."/>
        </authorList>
    </citation>
    <scope>NUCLEOTIDE SEQUENCE [LARGE SCALE GENOMIC DNA]</scope>
    <source>
        <strain evidence="4">XL5</strain>
    </source>
</reference>
<keyword evidence="1" id="KW-0547">Nucleotide-binding</keyword>
<dbReference type="InterPro" id="IPR037118">
    <property type="entry name" value="Val-tRNA_synth_C_sf"/>
</dbReference>
<dbReference type="GO" id="GO:0005524">
    <property type="term" value="F:ATP binding"/>
    <property type="evidence" value="ECO:0007669"/>
    <property type="project" value="UniProtKB-KW"/>
</dbReference>
<protein>
    <recommendedName>
        <fullName evidence="3">Valyl-tRNA synthetase tRNA-binding arm domain-containing protein</fullName>
    </recommendedName>
</protein>
<dbReference type="Pfam" id="PF10458">
    <property type="entry name" value="Val_tRNA-synt_C"/>
    <property type="match status" value="1"/>
</dbReference>